<sequence>MMIDKLSKQLQFTFSSYKLPIILQTEVTECGLACLAMIANYYGYKTDLLTLRRQFSTSLRGSKLLDLINIGKKLFLLSRPLKLELHDLSKLKTPCILHWDLDHFVVLKDIIGNKVIIHDPAVGIMKYTLAEVSKHFTGVALELIPTVDFQKKKEKTNLYLSDLWSSVIGLKKQLLQILLVSFSLEVFEIIIPIFTQLVTDDVIVAKDYPLLYVLGIGFGLLMFTKALSSFVRSWIIIYLSNTLNIQLVANLMYHLFKLPLNYFEKRHIGDIISRFNSLTQIQEKLSIDFVVAIVDGCMIIITFIMMLIYSPLLTLVVTVTLSLYIMVRIILYPTMLYRAQESLILSAKEQSIFMESIRAILPLKVFGKETIRESIWQNCYIDKLNANISVSRLNLVYQFLMELIFGLEQVLIIALGAKSIMDDNGFSIGMLIAYLSYRQQFISKAQNMIEKLLQYKMLKIHLERVADIALTVPEQNIQGVIKDIKIVDGNLQVENLAFRYSEQDPYIFKNINFTVKKGETLAIIGPSGCGKTTLMKVLLGLLTSSSGNIFIDNVDIKKLGLHTYRSQIAAVMQDDMLLSGSIADNICFFDPEPNYEHMYTCAMIAAIHNDIVHMPMSYQTLVGDMGTTLSGGQKQRVLLARALYTRPKILFLDEATSHLDINNENIINKHIKQIGVTCIIISHSKETVGIADHIFDLEAVLKKV</sequence>
<dbReference type="InterPro" id="IPR039421">
    <property type="entry name" value="Type_1_exporter"/>
</dbReference>
<dbReference type="SUPFAM" id="SSF90123">
    <property type="entry name" value="ABC transporter transmembrane region"/>
    <property type="match status" value="1"/>
</dbReference>
<dbReference type="Gene3D" id="3.40.50.300">
    <property type="entry name" value="P-loop containing nucleotide triphosphate hydrolases"/>
    <property type="match status" value="1"/>
</dbReference>
<reference evidence="13 14" key="1">
    <citation type="submission" date="2014-11" db="EMBL/GenBank/DDBJ databases">
        <title>A Rickettsiales Symbiont of Amoebae With Ancient Features.</title>
        <authorList>
            <person name="Schulz F."/>
            <person name="Martijn J."/>
            <person name="Wascher F."/>
            <person name="Kostanjsek R."/>
            <person name="Ettema T.J."/>
            <person name="Horn M."/>
        </authorList>
    </citation>
    <scope>NUCLEOTIDE SEQUENCE [LARGE SCALE GENOMIC DNA]</scope>
    <source>
        <strain evidence="13 14">UWC36</strain>
    </source>
</reference>
<dbReference type="SMART" id="SM00382">
    <property type="entry name" value="AAA"/>
    <property type="match status" value="1"/>
</dbReference>
<keyword evidence="5" id="KW-0067">ATP-binding</keyword>
<feature type="transmembrane region" description="Helical" evidence="9">
    <location>
        <begin position="210"/>
        <end position="228"/>
    </location>
</feature>
<evidence type="ECO:0000256" key="8">
    <source>
        <dbReference type="ARBA" id="ARBA00024725"/>
    </source>
</evidence>
<dbReference type="Pfam" id="PF00664">
    <property type="entry name" value="ABC_membrane"/>
    <property type="match status" value="1"/>
</dbReference>
<dbReference type="GO" id="GO:0016887">
    <property type="term" value="F:ATP hydrolysis activity"/>
    <property type="evidence" value="ECO:0007669"/>
    <property type="project" value="InterPro"/>
</dbReference>
<dbReference type="CDD" id="cd02419">
    <property type="entry name" value="Peptidase_C39C"/>
    <property type="match status" value="1"/>
</dbReference>
<feature type="domain" description="ABC transmembrane type-1" evidence="11">
    <location>
        <begin position="177"/>
        <end position="457"/>
    </location>
</feature>
<dbReference type="GO" id="GO:0034040">
    <property type="term" value="F:ATPase-coupled lipid transmembrane transporter activity"/>
    <property type="evidence" value="ECO:0007669"/>
    <property type="project" value="TreeGrafter"/>
</dbReference>
<comment type="similarity">
    <text evidence="2">Belongs to the ABC transporter superfamily.</text>
</comment>
<comment type="caution">
    <text evidence="13">The sequence shown here is derived from an EMBL/GenBank/DDBJ whole genome shotgun (WGS) entry which is preliminary data.</text>
</comment>
<dbReference type="InterPro" id="IPR033838">
    <property type="entry name" value="CvaB_peptidase"/>
</dbReference>
<dbReference type="Proteomes" id="UP000031258">
    <property type="component" value="Unassembled WGS sequence"/>
</dbReference>
<dbReference type="InterPro" id="IPR003439">
    <property type="entry name" value="ABC_transporter-like_ATP-bd"/>
</dbReference>
<gene>
    <name evidence="13" type="ORF">NF27_CF00060</name>
</gene>
<proteinExistence type="inferred from homology"/>
<dbReference type="PATRIC" id="fig|86105.3.peg.234"/>
<feature type="transmembrane region" description="Helical" evidence="9">
    <location>
        <begin position="312"/>
        <end position="331"/>
    </location>
</feature>
<dbReference type="InterPro" id="IPR017871">
    <property type="entry name" value="ABC_transporter-like_CS"/>
</dbReference>
<keyword evidence="6 9" id="KW-1133">Transmembrane helix</keyword>
<keyword evidence="3 9" id="KW-0812">Transmembrane</keyword>
<protein>
    <submittedName>
        <fullName evidence="13">Uncharacterized protein</fullName>
    </submittedName>
</protein>
<feature type="transmembrane region" description="Helical" evidence="9">
    <location>
        <begin position="395"/>
        <end position="417"/>
    </location>
</feature>
<dbReference type="EMBL" id="JSWE01000057">
    <property type="protein sequence ID" value="KIE06022.1"/>
    <property type="molecule type" value="Genomic_DNA"/>
</dbReference>
<dbReference type="AlphaFoldDB" id="A0A0C1MV56"/>
<evidence type="ECO:0000256" key="4">
    <source>
        <dbReference type="ARBA" id="ARBA00022741"/>
    </source>
</evidence>
<keyword evidence="7 9" id="KW-0472">Membrane</keyword>
<dbReference type="InterPro" id="IPR036640">
    <property type="entry name" value="ABC1_TM_sf"/>
</dbReference>
<keyword evidence="14" id="KW-1185">Reference proteome</keyword>
<feature type="transmembrane region" description="Helical" evidence="9">
    <location>
        <begin position="285"/>
        <end position="305"/>
    </location>
</feature>
<feature type="domain" description="ABC transporter" evidence="10">
    <location>
        <begin position="491"/>
        <end position="704"/>
    </location>
</feature>
<dbReference type="GO" id="GO:0008234">
    <property type="term" value="F:cysteine-type peptidase activity"/>
    <property type="evidence" value="ECO:0007669"/>
    <property type="project" value="InterPro"/>
</dbReference>
<dbReference type="CDD" id="cd18567">
    <property type="entry name" value="ABC_6TM_CvaB_RaxB_like"/>
    <property type="match status" value="1"/>
</dbReference>
<dbReference type="InterPro" id="IPR027417">
    <property type="entry name" value="P-loop_NTPase"/>
</dbReference>
<evidence type="ECO:0000259" key="12">
    <source>
        <dbReference type="PROSITE" id="PS50990"/>
    </source>
</evidence>
<dbReference type="InterPro" id="IPR011527">
    <property type="entry name" value="ABC1_TM_dom"/>
</dbReference>
<evidence type="ECO:0000313" key="14">
    <source>
        <dbReference type="Proteomes" id="UP000031258"/>
    </source>
</evidence>
<accession>A0A0C1MV56</accession>
<feature type="transmembrane region" description="Helical" evidence="9">
    <location>
        <begin position="174"/>
        <end position="198"/>
    </location>
</feature>
<dbReference type="PROSITE" id="PS00211">
    <property type="entry name" value="ABC_TRANSPORTER_1"/>
    <property type="match status" value="1"/>
</dbReference>
<name>A0A0C1MV56_9RICK</name>
<dbReference type="PROSITE" id="PS50893">
    <property type="entry name" value="ABC_TRANSPORTER_2"/>
    <property type="match status" value="1"/>
</dbReference>
<dbReference type="PANTHER" id="PTHR24221:SF606">
    <property type="entry name" value="COLICIN V SECRETION-PROCESSING ATP-BINDING PROTEIN"/>
    <property type="match status" value="1"/>
</dbReference>
<dbReference type="GO" id="GO:0006508">
    <property type="term" value="P:proteolysis"/>
    <property type="evidence" value="ECO:0007669"/>
    <property type="project" value="InterPro"/>
</dbReference>
<comment type="function">
    <text evidence="8">Part of an ABC transporter complex. Transmembrane domains (TMD) form a pore in the inner membrane and the ATP-binding domain (NBD) is responsible for energy generation.</text>
</comment>
<dbReference type="STRING" id="86105.NF27_CF00060"/>
<dbReference type="Gene3D" id="1.20.1560.10">
    <property type="entry name" value="ABC transporter type 1, transmembrane domain"/>
    <property type="match status" value="1"/>
</dbReference>
<evidence type="ECO:0000256" key="1">
    <source>
        <dbReference type="ARBA" id="ARBA00004651"/>
    </source>
</evidence>
<evidence type="ECO:0000259" key="10">
    <source>
        <dbReference type="PROSITE" id="PS50893"/>
    </source>
</evidence>
<organism evidence="13 14">
    <name type="scientific">Candidatus Jidaibacter acanthamoebae</name>
    <dbReference type="NCBI Taxonomy" id="86105"/>
    <lineage>
        <taxon>Bacteria</taxon>
        <taxon>Pseudomonadati</taxon>
        <taxon>Pseudomonadota</taxon>
        <taxon>Alphaproteobacteria</taxon>
        <taxon>Rickettsiales</taxon>
        <taxon>Candidatus Midichloriaceae</taxon>
        <taxon>Candidatus Jidaibacter</taxon>
    </lineage>
</organism>
<evidence type="ECO:0000256" key="6">
    <source>
        <dbReference type="ARBA" id="ARBA00022989"/>
    </source>
</evidence>
<evidence type="ECO:0000256" key="9">
    <source>
        <dbReference type="SAM" id="Phobius"/>
    </source>
</evidence>
<dbReference type="Pfam" id="PF00005">
    <property type="entry name" value="ABC_tran"/>
    <property type="match status" value="1"/>
</dbReference>
<dbReference type="Gene3D" id="3.90.70.10">
    <property type="entry name" value="Cysteine proteinases"/>
    <property type="match status" value="1"/>
</dbReference>
<dbReference type="InterPro" id="IPR005074">
    <property type="entry name" value="Peptidase_C39"/>
</dbReference>
<dbReference type="PANTHER" id="PTHR24221">
    <property type="entry name" value="ATP-BINDING CASSETTE SUB-FAMILY B"/>
    <property type="match status" value="1"/>
</dbReference>
<feature type="domain" description="Peptidase C39" evidence="12">
    <location>
        <begin position="24"/>
        <end position="143"/>
    </location>
</feature>
<dbReference type="SUPFAM" id="SSF52540">
    <property type="entry name" value="P-loop containing nucleoside triphosphate hydrolases"/>
    <property type="match status" value="1"/>
</dbReference>
<evidence type="ECO:0000256" key="3">
    <source>
        <dbReference type="ARBA" id="ARBA00022692"/>
    </source>
</evidence>
<dbReference type="GO" id="GO:0140359">
    <property type="term" value="F:ABC-type transporter activity"/>
    <property type="evidence" value="ECO:0007669"/>
    <property type="project" value="InterPro"/>
</dbReference>
<evidence type="ECO:0000256" key="5">
    <source>
        <dbReference type="ARBA" id="ARBA00022840"/>
    </source>
</evidence>
<keyword evidence="4" id="KW-0547">Nucleotide-binding</keyword>
<dbReference type="PROSITE" id="PS50929">
    <property type="entry name" value="ABC_TM1F"/>
    <property type="match status" value="1"/>
</dbReference>
<dbReference type="InterPro" id="IPR003593">
    <property type="entry name" value="AAA+_ATPase"/>
</dbReference>
<dbReference type="GO" id="GO:0005524">
    <property type="term" value="F:ATP binding"/>
    <property type="evidence" value="ECO:0007669"/>
    <property type="project" value="UniProtKB-KW"/>
</dbReference>
<dbReference type="Pfam" id="PF03412">
    <property type="entry name" value="Peptidase_C39"/>
    <property type="match status" value="1"/>
</dbReference>
<evidence type="ECO:0000313" key="13">
    <source>
        <dbReference type="EMBL" id="KIE06022.1"/>
    </source>
</evidence>
<dbReference type="GO" id="GO:0005886">
    <property type="term" value="C:plasma membrane"/>
    <property type="evidence" value="ECO:0007669"/>
    <property type="project" value="UniProtKB-SubCell"/>
</dbReference>
<evidence type="ECO:0000256" key="2">
    <source>
        <dbReference type="ARBA" id="ARBA00005417"/>
    </source>
</evidence>
<evidence type="ECO:0000256" key="7">
    <source>
        <dbReference type="ARBA" id="ARBA00023136"/>
    </source>
</evidence>
<evidence type="ECO:0000259" key="11">
    <source>
        <dbReference type="PROSITE" id="PS50929"/>
    </source>
</evidence>
<dbReference type="PROSITE" id="PS50990">
    <property type="entry name" value="PEPTIDASE_C39"/>
    <property type="match status" value="1"/>
</dbReference>
<comment type="subcellular location">
    <subcellularLocation>
        <location evidence="1">Cell membrane</location>
        <topology evidence="1">Multi-pass membrane protein</topology>
    </subcellularLocation>
</comment>